<reference evidence="2 4" key="1">
    <citation type="journal article" date="2020" name="Stud. Mycol.">
        <title>101 Dothideomycetes genomes: a test case for predicting lifestyles and emergence of pathogens.</title>
        <authorList>
            <person name="Haridas S."/>
            <person name="Albert R."/>
            <person name="Binder M."/>
            <person name="Bloem J."/>
            <person name="Labutti K."/>
            <person name="Salamov A."/>
            <person name="Andreopoulos B."/>
            <person name="Baker S."/>
            <person name="Barry K."/>
            <person name="Bills G."/>
            <person name="Bluhm B."/>
            <person name="Cannon C."/>
            <person name="Castanera R."/>
            <person name="Culley D."/>
            <person name="Daum C."/>
            <person name="Ezra D."/>
            <person name="Gonzalez J."/>
            <person name="Henrissat B."/>
            <person name="Kuo A."/>
            <person name="Liang C."/>
            <person name="Lipzen A."/>
            <person name="Lutzoni F."/>
            <person name="Magnuson J."/>
            <person name="Mondo S."/>
            <person name="Nolan M."/>
            <person name="Ohm R."/>
            <person name="Pangilinan J."/>
            <person name="Park H.-J."/>
            <person name="Ramirez L."/>
            <person name="Alfaro M."/>
            <person name="Sun H."/>
            <person name="Tritt A."/>
            <person name="Yoshinaga Y."/>
            <person name="Zwiers L.-H."/>
            <person name="Turgeon B."/>
            <person name="Goodwin S."/>
            <person name="Spatafora J."/>
            <person name="Crous P."/>
            <person name="Grigoriev I."/>
        </authorList>
    </citation>
    <scope>NUCLEOTIDE SEQUENCE</scope>
    <source>
        <strain evidence="2 4">CBS 304.34</strain>
    </source>
</reference>
<reference evidence="4" key="3">
    <citation type="submission" date="2025-04" db="UniProtKB">
        <authorList>
            <consortium name="RefSeq"/>
        </authorList>
    </citation>
    <scope>IDENTIFICATION</scope>
    <source>
        <strain evidence="4">CBS 304.34</strain>
    </source>
</reference>
<evidence type="ECO:0000313" key="2">
    <source>
        <dbReference type="EMBL" id="KAF2801994.1"/>
    </source>
</evidence>
<accession>A0A6A6Y1W0</accession>
<feature type="coiled-coil region" evidence="1">
    <location>
        <begin position="44"/>
        <end position="71"/>
    </location>
</feature>
<keyword evidence="3" id="KW-1185">Reference proteome</keyword>
<organism evidence="2">
    <name type="scientific">Mytilinidion resinicola</name>
    <dbReference type="NCBI Taxonomy" id="574789"/>
    <lineage>
        <taxon>Eukaryota</taxon>
        <taxon>Fungi</taxon>
        <taxon>Dikarya</taxon>
        <taxon>Ascomycota</taxon>
        <taxon>Pezizomycotina</taxon>
        <taxon>Dothideomycetes</taxon>
        <taxon>Pleosporomycetidae</taxon>
        <taxon>Mytilinidiales</taxon>
        <taxon>Mytilinidiaceae</taxon>
        <taxon>Mytilinidion</taxon>
    </lineage>
</organism>
<dbReference type="EMBL" id="MU003726">
    <property type="protein sequence ID" value="KAF2801994.1"/>
    <property type="molecule type" value="Genomic_DNA"/>
</dbReference>
<dbReference type="Proteomes" id="UP000504636">
    <property type="component" value="Unplaced"/>
</dbReference>
<dbReference type="AlphaFoldDB" id="A0A6A6Y1W0"/>
<proteinExistence type="predicted"/>
<keyword evidence="1" id="KW-0175">Coiled coil</keyword>
<evidence type="ECO:0000256" key="1">
    <source>
        <dbReference type="SAM" id="Coils"/>
    </source>
</evidence>
<evidence type="ECO:0000313" key="3">
    <source>
        <dbReference type="Proteomes" id="UP000504636"/>
    </source>
</evidence>
<dbReference type="GeneID" id="54467213"/>
<gene>
    <name evidence="2 4" type="ORF">BDZ99DRAFT_527945</name>
</gene>
<dbReference type="OrthoDB" id="10570927at2759"/>
<protein>
    <submittedName>
        <fullName evidence="2 4">Uncharacterized protein</fullName>
    </submittedName>
</protein>
<sequence length="216" mass="24485">MEEMHYIDCYSTKKEPAAAEQRATDNWGYFEAKRDESVFFRTALSTAEDTIADLKAKLVNAEHAITNLRTKSTIVESNSTDAVVKAFCLRARRIMDSPSVPPGDRFLNARGQASKRKVTDHKARKALNRFRVPSQGRLLPPMTKSQASNYFRATLSTKASRVPSWNHLPNIGMHSLVAKREFLLVHHLRKLLRHAPVHQHLKATTNQSTIGLRRTL</sequence>
<dbReference type="RefSeq" id="XP_033568958.1">
    <property type="nucleotide sequence ID" value="XM_033726320.1"/>
</dbReference>
<reference evidence="4" key="2">
    <citation type="submission" date="2020-04" db="EMBL/GenBank/DDBJ databases">
        <authorList>
            <consortium name="NCBI Genome Project"/>
        </authorList>
    </citation>
    <scope>NUCLEOTIDE SEQUENCE</scope>
    <source>
        <strain evidence="4">CBS 304.34</strain>
    </source>
</reference>
<name>A0A6A6Y1W0_9PEZI</name>
<evidence type="ECO:0000313" key="4">
    <source>
        <dbReference type="RefSeq" id="XP_033568958.1"/>
    </source>
</evidence>